<evidence type="ECO:0000313" key="3">
    <source>
        <dbReference type="EMBL" id="SIP99424.1"/>
    </source>
</evidence>
<organism evidence="3 4">
    <name type="scientific">Solilutibacter tolerans</name>
    <dbReference type="NCBI Taxonomy" id="1604334"/>
    <lineage>
        <taxon>Bacteria</taxon>
        <taxon>Pseudomonadati</taxon>
        <taxon>Pseudomonadota</taxon>
        <taxon>Gammaproteobacteria</taxon>
        <taxon>Lysobacterales</taxon>
        <taxon>Lysobacteraceae</taxon>
        <taxon>Solilutibacter</taxon>
    </lineage>
</organism>
<sequence>MRIANHFSRALLPLAILLVVAGCAREQVKSQRPSVMPEGRAAMIEAMKVRADYIKAHYMKQEFDIAMRDGLKLHTVVYTPKDASADRTYPILMQRTPYSCGPYGEDKFADRLGQTDDYEKDGFIFACQDVRGKFMSEGDYVNMRPVEGEVNDNTDTWDTVEWMVKNLPGNNGKVGQWGISYPGYYTAVSAINGHPALVALSPQAPIANWFLGDDMHRNGAFNLNLAYGFFHGMGFGHPRPKPTTEWEKRYDFGTPDGYDYFLRLGALSNASKRFRAPIAFWDDITNHPNYDEFWQARDLPSKMKGVRAAVMTVGGWFDTEDLYGPLHIYKSIENQNPGIQNTLVMGPWTHGGWLGSKGDQVGDAEFGRDTSLDYQPVEYAFFKQHLKGEGKADLPEAWMFRTGANEWERFSSWPPKNLQPRTLYFQPEGGLKFDAKPMAANGFGEYVSDPAKPVPYTTEIMTGWSRDYIAADQRFAASRPDVLVYQTAPLTEDVTIAGPIKVKLWVSTTGSDADFIVKLIDVNPDDMPAPSMAERMAGKKSRAGQQTMVRGEPMRARFRNSFEKPEPMTPGKPTAVDYTLNDVLHTFKKGHRIMVQVQSTWFPFIDRNPQRYVPNIYKAKDSDFIKATHRVYQNEKYPTALEVGVLPEA</sequence>
<dbReference type="SUPFAM" id="SSF53474">
    <property type="entry name" value="alpha/beta-Hydrolases"/>
    <property type="match status" value="1"/>
</dbReference>
<dbReference type="Gene3D" id="2.60.120.260">
    <property type="entry name" value="Galactose-binding domain-like"/>
    <property type="match status" value="1"/>
</dbReference>
<gene>
    <name evidence="3" type="ORF">SAMN05421546_0490</name>
</gene>
<dbReference type="Gene3D" id="3.40.50.1820">
    <property type="entry name" value="alpha/beta hydrolase"/>
    <property type="match status" value="1"/>
</dbReference>
<dbReference type="NCBIfam" id="TIGR00976">
    <property type="entry name" value="CocE_NonD"/>
    <property type="match status" value="1"/>
</dbReference>
<dbReference type="PROSITE" id="PS51257">
    <property type="entry name" value="PROKAR_LIPOPROTEIN"/>
    <property type="match status" value="1"/>
</dbReference>
<dbReference type="RefSeq" id="WP_076584906.1">
    <property type="nucleotide sequence ID" value="NZ_FTLW01000001.1"/>
</dbReference>
<keyword evidence="4" id="KW-1185">Reference proteome</keyword>
<dbReference type="Pfam" id="PF02129">
    <property type="entry name" value="Peptidase_S15"/>
    <property type="match status" value="1"/>
</dbReference>
<dbReference type="GO" id="GO:0008239">
    <property type="term" value="F:dipeptidyl-peptidase activity"/>
    <property type="evidence" value="ECO:0007669"/>
    <property type="project" value="InterPro"/>
</dbReference>
<dbReference type="STRING" id="1604334.SAMN05421546_0490"/>
<dbReference type="Pfam" id="PF08530">
    <property type="entry name" value="PepX_C"/>
    <property type="match status" value="1"/>
</dbReference>
<reference evidence="4" key="1">
    <citation type="submission" date="2017-01" db="EMBL/GenBank/DDBJ databases">
        <authorList>
            <person name="Varghese N."/>
            <person name="Submissions S."/>
        </authorList>
    </citation>
    <scope>NUCLEOTIDE SEQUENCE [LARGE SCALE GENOMIC DNA]</scope>
    <source>
        <strain evidence="4">UM1</strain>
    </source>
</reference>
<feature type="domain" description="Xaa-Pro dipeptidyl-peptidase C-terminal" evidence="2">
    <location>
        <begin position="379"/>
        <end position="642"/>
    </location>
</feature>
<name>A0A1N6P4X3_9GAMM</name>
<dbReference type="AlphaFoldDB" id="A0A1N6P4X3"/>
<accession>A0A1N6P4X3</accession>
<dbReference type="OrthoDB" id="9806163at2"/>
<dbReference type="InterPro" id="IPR005674">
    <property type="entry name" value="CocE/Ser_esterase"/>
</dbReference>
<dbReference type="Proteomes" id="UP000241788">
    <property type="component" value="Unassembled WGS sequence"/>
</dbReference>
<dbReference type="SUPFAM" id="SSF49785">
    <property type="entry name" value="Galactose-binding domain-like"/>
    <property type="match status" value="1"/>
</dbReference>
<keyword evidence="1" id="KW-0378">Hydrolase</keyword>
<protein>
    <recommendedName>
        <fullName evidence="2">Xaa-Pro dipeptidyl-peptidase C-terminal domain-containing protein</fullName>
    </recommendedName>
</protein>
<dbReference type="InterPro" id="IPR029058">
    <property type="entry name" value="AB_hydrolase_fold"/>
</dbReference>
<dbReference type="Gene3D" id="1.10.3020.10">
    <property type="entry name" value="alpha-amino acid ester hydrolase ( Helical cap domain)"/>
    <property type="match status" value="1"/>
</dbReference>
<dbReference type="InterPro" id="IPR013736">
    <property type="entry name" value="Xaa-Pro_dipept_C"/>
</dbReference>
<evidence type="ECO:0000259" key="2">
    <source>
        <dbReference type="SMART" id="SM00939"/>
    </source>
</evidence>
<proteinExistence type="predicted"/>
<evidence type="ECO:0000256" key="1">
    <source>
        <dbReference type="ARBA" id="ARBA00022801"/>
    </source>
</evidence>
<evidence type="ECO:0000313" key="4">
    <source>
        <dbReference type="Proteomes" id="UP000241788"/>
    </source>
</evidence>
<dbReference type="InterPro" id="IPR000383">
    <property type="entry name" value="Xaa-Pro-like_dom"/>
</dbReference>
<dbReference type="SMART" id="SM00939">
    <property type="entry name" value="PepX_C"/>
    <property type="match status" value="1"/>
</dbReference>
<dbReference type="EMBL" id="FTLW01000001">
    <property type="protein sequence ID" value="SIP99424.1"/>
    <property type="molecule type" value="Genomic_DNA"/>
</dbReference>
<dbReference type="InterPro" id="IPR008979">
    <property type="entry name" value="Galactose-bd-like_sf"/>
</dbReference>